<keyword evidence="11" id="KW-1185">Reference proteome</keyword>
<name>A0AAV7EG75_ARIFI</name>
<dbReference type="InterPro" id="IPR036396">
    <property type="entry name" value="Cyt_P450_sf"/>
</dbReference>
<evidence type="ECO:0000256" key="2">
    <source>
        <dbReference type="ARBA" id="ARBA00010617"/>
    </source>
</evidence>
<keyword evidence="6 8" id="KW-0408">Iron</keyword>
<dbReference type="PRINTS" id="PR00463">
    <property type="entry name" value="EP450I"/>
</dbReference>
<keyword evidence="3 8" id="KW-0349">Heme</keyword>
<organism evidence="10 11">
    <name type="scientific">Aristolochia fimbriata</name>
    <name type="common">White veined hardy Dutchman's pipe vine</name>
    <dbReference type="NCBI Taxonomy" id="158543"/>
    <lineage>
        <taxon>Eukaryota</taxon>
        <taxon>Viridiplantae</taxon>
        <taxon>Streptophyta</taxon>
        <taxon>Embryophyta</taxon>
        <taxon>Tracheophyta</taxon>
        <taxon>Spermatophyta</taxon>
        <taxon>Magnoliopsida</taxon>
        <taxon>Magnoliidae</taxon>
        <taxon>Piperales</taxon>
        <taxon>Aristolochiaceae</taxon>
        <taxon>Aristolochia</taxon>
    </lineage>
</organism>
<evidence type="ECO:0008006" key="12">
    <source>
        <dbReference type="Google" id="ProtNLM"/>
    </source>
</evidence>
<evidence type="ECO:0000256" key="1">
    <source>
        <dbReference type="ARBA" id="ARBA00001971"/>
    </source>
</evidence>
<accession>A0AAV7EG75</accession>
<evidence type="ECO:0000256" key="9">
    <source>
        <dbReference type="RuleBase" id="RU000461"/>
    </source>
</evidence>
<dbReference type="GO" id="GO:0005506">
    <property type="term" value="F:iron ion binding"/>
    <property type="evidence" value="ECO:0007669"/>
    <property type="project" value="InterPro"/>
</dbReference>
<dbReference type="AlphaFoldDB" id="A0AAV7EG75"/>
<dbReference type="CDD" id="cd11072">
    <property type="entry name" value="CYP71-like"/>
    <property type="match status" value="1"/>
</dbReference>
<comment type="cofactor">
    <cofactor evidence="1 8">
        <name>heme</name>
        <dbReference type="ChEBI" id="CHEBI:30413"/>
    </cofactor>
</comment>
<evidence type="ECO:0000313" key="10">
    <source>
        <dbReference type="EMBL" id="KAG9447264.1"/>
    </source>
</evidence>
<dbReference type="InterPro" id="IPR017972">
    <property type="entry name" value="Cyt_P450_CS"/>
</dbReference>
<keyword evidence="7 9" id="KW-0503">Monooxygenase</keyword>
<dbReference type="Pfam" id="PF00067">
    <property type="entry name" value="p450"/>
    <property type="match status" value="1"/>
</dbReference>
<gene>
    <name evidence="10" type="ORF">H6P81_013392</name>
</gene>
<dbReference type="SUPFAM" id="SSF48264">
    <property type="entry name" value="Cytochrome P450"/>
    <property type="match status" value="1"/>
</dbReference>
<dbReference type="PANTHER" id="PTHR47955:SF19">
    <property type="entry name" value="CYTOCHROME P450 71A9-LIKE ISOFORM X1"/>
    <property type="match status" value="1"/>
</dbReference>
<evidence type="ECO:0000256" key="8">
    <source>
        <dbReference type="PIRSR" id="PIRSR602401-1"/>
    </source>
</evidence>
<dbReference type="GO" id="GO:0004497">
    <property type="term" value="F:monooxygenase activity"/>
    <property type="evidence" value="ECO:0007669"/>
    <property type="project" value="UniProtKB-KW"/>
</dbReference>
<protein>
    <recommendedName>
        <fullName evidence="12">Cytochrome P450</fullName>
    </recommendedName>
</protein>
<dbReference type="FunFam" id="1.10.630.10:FF:000043">
    <property type="entry name" value="Cytochrome P450 99A2"/>
    <property type="match status" value="1"/>
</dbReference>
<keyword evidence="5 9" id="KW-0560">Oxidoreductase</keyword>
<dbReference type="InterPro" id="IPR002401">
    <property type="entry name" value="Cyt_P450_E_grp-I"/>
</dbReference>
<evidence type="ECO:0000256" key="5">
    <source>
        <dbReference type="ARBA" id="ARBA00023002"/>
    </source>
</evidence>
<dbReference type="PANTHER" id="PTHR47955">
    <property type="entry name" value="CYTOCHROME P450 FAMILY 71 PROTEIN"/>
    <property type="match status" value="1"/>
</dbReference>
<dbReference type="GO" id="GO:0020037">
    <property type="term" value="F:heme binding"/>
    <property type="evidence" value="ECO:0007669"/>
    <property type="project" value="InterPro"/>
</dbReference>
<evidence type="ECO:0000313" key="11">
    <source>
        <dbReference type="Proteomes" id="UP000825729"/>
    </source>
</evidence>
<reference evidence="10 11" key="1">
    <citation type="submission" date="2021-07" db="EMBL/GenBank/DDBJ databases">
        <title>The Aristolochia fimbriata genome: insights into angiosperm evolution, floral development and chemical biosynthesis.</title>
        <authorList>
            <person name="Jiao Y."/>
        </authorList>
    </citation>
    <scope>NUCLEOTIDE SEQUENCE [LARGE SCALE GENOMIC DNA]</scope>
    <source>
        <strain evidence="10">IBCAS-2021</strain>
        <tissue evidence="10">Leaf</tissue>
    </source>
</reference>
<comment type="similarity">
    <text evidence="2 9">Belongs to the cytochrome P450 family.</text>
</comment>
<dbReference type="PRINTS" id="PR00385">
    <property type="entry name" value="P450"/>
</dbReference>
<dbReference type="InterPro" id="IPR001128">
    <property type="entry name" value="Cyt_P450"/>
</dbReference>
<dbReference type="GO" id="GO:0016705">
    <property type="term" value="F:oxidoreductase activity, acting on paired donors, with incorporation or reduction of molecular oxygen"/>
    <property type="evidence" value="ECO:0007669"/>
    <property type="project" value="InterPro"/>
</dbReference>
<dbReference type="Proteomes" id="UP000825729">
    <property type="component" value="Unassembled WGS sequence"/>
</dbReference>
<dbReference type="EMBL" id="JAINDJ010000005">
    <property type="protein sequence ID" value="KAG9447264.1"/>
    <property type="molecule type" value="Genomic_DNA"/>
</dbReference>
<evidence type="ECO:0000256" key="6">
    <source>
        <dbReference type="ARBA" id="ARBA00023004"/>
    </source>
</evidence>
<evidence type="ECO:0000256" key="7">
    <source>
        <dbReference type="ARBA" id="ARBA00023033"/>
    </source>
</evidence>
<evidence type="ECO:0000256" key="3">
    <source>
        <dbReference type="ARBA" id="ARBA00022617"/>
    </source>
</evidence>
<dbReference type="PROSITE" id="PS00086">
    <property type="entry name" value="CYTOCHROME_P450"/>
    <property type="match status" value="1"/>
</dbReference>
<dbReference type="Gene3D" id="1.10.630.10">
    <property type="entry name" value="Cytochrome P450"/>
    <property type="match status" value="1"/>
</dbReference>
<keyword evidence="4 8" id="KW-0479">Metal-binding</keyword>
<proteinExistence type="inferred from homology"/>
<feature type="binding site" description="axial binding residue" evidence="8">
    <location>
        <position position="333"/>
    </location>
    <ligand>
        <name>heme</name>
        <dbReference type="ChEBI" id="CHEBI:30413"/>
    </ligand>
    <ligandPart>
        <name>Fe</name>
        <dbReference type="ChEBI" id="CHEBI:18248"/>
    </ligandPart>
</feature>
<sequence length="392" mass="44529">MVFSPYGEYWREVRKLCTLELFTLKRAQSFRPVREEEVELLMDSIISNSSPGVINLSESILALVNNIVCRTVFGQKYEAETGDAYGGSKSRFHDVLAEFQELLMVMTVADFFPHLDWIHKFTGLDAKIQKVFGEFDRLFDEVIETHQNPGFRRSDQGGEDLVNVLLKVQKDSNPRKIPVTMNHVKAVLMDIFVAGTDTSSALIVWAMTLLMRNPLIRNKAQAELRRVMGKKEKVDEIDLHELEYLRAVIKETFRLHPPTPLLVPRETTEKLTIDGYTIPAKTRVFVNATAIGLDPECWDCPEEFRPERFLHSPIDYRGKHFELLPFGAGRRSCPGINFSTPTVELTLANLLHRFDWELPPGMGIADLNMKEAAGITTHKKIALCLVATAARV</sequence>
<evidence type="ECO:0000256" key="4">
    <source>
        <dbReference type="ARBA" id="ARBA00022723"/>
    </source>
</evidence>
<comment type="caution">
    <text evidence="10">The sequence shown here is derived from an EMBL/GenBank/DDBJ whole genome shotgun (WGS) entry which is preliminary data.</text>
</comment>